<reference evidence="1 2" key="1">
    <citation type="submission" date="2015-10" db="EMBL/GenBank/DDBJ databases">
        <title>Draft genome sequence of Novosphingobium fuchskuhlense DSM 25065 isolated from a surface water sample of the southwest basin of Lake Grosse Fuchskuhle.</title>
        <authorList>
            <person name="Ruckert C."/>
            <person name="Winkler A."/>
            <person name="Glaeser J."/>
            <person name="Grossart H.-P."/>
            <person name="Kalinowski J."/>
            <person name="Glaeser S."/>
        </authorList>
    </citation>
    <scope>NUCLEOTIDE SEQUENCE [LARGE SCALE GENOMIC DNA]</scope>
    <source>
        <strain evidence="1 2">FNE08-7</strain>
    </source>
</reference>
<dbReference type="STRING" id="1117702.AQZ52_08490"/>
<comment type="caution">
    <text evidence="1">The sequence shown here is derived from an EMBL/GenBank/DDBJ whole genome shotgun (WGS) entry which is preliminary data.</text>
</comment>
<dbReference type="InterPro" id="IPR029045">
    <property type="entry name" value="ClpP/crotonase-like_dom_sf"/>
</dbReference>
<name>A0A124JUV6_9SPHN</name>
<protein>
    <recommendedName>
        <fullName evidence="3">Peptidase S14</fullName>
    </recommendedName>
</protein>
<dbReference type="OrthoDB" id="5936191at2"/>
<sequence>MDLLRNLAFAAAGLALVAAKPAAIVMDKDNPSCPAAPDWGQAKAITLTAADMGGKHVLIADGIIDSTLPKRLKAALDADERIEEIWIKSRGGDARAGNLAGKVIRSYPGMVTRIPRGWTCFSACNFVFMGGDRRFVDPGGVFMVHMFTHTGDRDTIEISVEEGSAETTRLIGQIEQDSALLASEDNDFLIRMGISRKLLTEVMYRQQAVATAANKTTRYCLSQDEVRKYNVMPKETAG</sequence>
<dbReference type="EMBL" id="LLZS01000006">
    <property type="protein sequence ID" value="KUR71643.1"/>
    <property type="molecule type" value="Genomic_DNA"/>
</dbReference>
<dbReference type="AlphaFoldDB" id="A0A124JUV6"/>
<organism evidence="1 2">
    <name type="scientific">Novosphingobium fuchskuhlense</name>
    <dbReference type="NCBI Taxonomy" id="1117702"/>
    <lineage>
        <taxon>Bacteria</taxon>
        <taxon>Pseudomonadati</taxon>
        <taxon>Pseudomonadota</taxon>
        <taxon>Alphaproteobacteria</taxon>
        <taxon>Sphingomonadales</taxon>
        <taxon>Sphingomonadaceae</taxon>
        <taxon>Novosphingobium</taxon>
    </lineage>
</organism>
<evidence type="ECO:0000313" key="1">
    <source>
        <dbReference type="EMBL" id="KUR71643.1"/>
    </source>
</evidence>
<gene>
    <name evidence="1" type="ORF">AQZ52_08490</name>
</gene>
<dbReference type="SUPFAM" id="SSF52096">
    <property type="entry name" value="ClpP/crotonase"/>
    <property type="match status" value="1"/>
</dbReference>
<dbReference type="Gene3D" id="3.90.226.10">
    <property type="entry name" value="2-enoyl-CoA Hydratase, Chain A, domain 1"/>
    <property type="match status" value="1"/>
</dbReference>
<accession>A0A124JUV6</accession>
<evidence type="ECO:0000313" key="2">
    <source>
        <dbReference type="Proteomes" id="UP000058012"/>
    </source>
</evidence>
<evidence type="ECO:0008006" key="3">
    <source>
        <dbReference type="Google" id="ProtNLM"/>
    </source>
</evidence>
<proteinExistence type="predicted"/>
<dbReference type="RefSeq" id="WP_067908435.1">
    <property type="nucleotide sequence ID" value="NZ_KQ954244.1"/>
</dbReference>
<dbReference type="Proteomes" id="UP000058012">
    <property type="component" value="Unassembled WGS sequence"/>
</dbReference>
<keyword evidence="2" id="KW-1185">Reference proteome</keyword>